<dbReference type="InterPro" id="IPR029058">
    <property type="entry name" value="AB_hydrolase_fold"/>
</dbReference>
<name>A0AAN7BRP8_9PEZI</name>
<dbReference type="InterPro" id="IPR050565">
    <property type="entry name" value="LYPA1-2/EST-like"/>
</dbReference>
<dbReference type="PANTHER" id="PTHR10655:SF67">
    <property type="entry name" value="PHOSPHOLIPASE_CARBOXYLESTERASE SUPERFAMILY (AFU_ORTHOLOGUE AFUA_5G09340)"/>
    <property type="match status" value="1"/>
</dbReference>
<dbReference type="InterPro" id="IPR003140">
    <property type="entry name" value="PLipase/COase/thioEstase"/>
</dbReference>
<reference evidence="3" key="1">
    <citation type="journal article" date="2023" name="Mol. Phylogenet. Evol.">
        <title>Genome-scale phylogeny and comparative genomics of the fungal order Sordariales.</title>
        <authorList>
            <person name="Hensen N."/>
            <person name="Bonometti L."/>
            <person name="Westerberg I."/>
            <person name="Brannstrom I.O."/>
            <person name="Guillou S."/>
            <person name="Cros-Aarteil S."/>
            <person name="Calhoun S."/>
            <person name="Haridas S."/>
            <person name="Kuo A."/>
            <person name="Mondo S."/>
            <person name="Pangilinan J."/>
            <person name="Riley R."/>
            <person name="LaButti K."/>
            <person name="Andreopoulos B."/>
            <person name="Lipzen A."/>
            <person name="Chen C."/>
            <person name="Yan M."/>
            <person name="Daum C."/>
            <person name="Ng V."/>
            <person name="Clum A."/>
            <person name="Steindorff A."/>
            <person name="Ohm R.A."/>
            <person name="Martin F."/>
            <person name="Silar P."/>
            <person name="Natvig D.O."/>
            <person name="Lalanne C."/>
            <person name="Gautier V."/>
            <person name="Ament-Velasquez S.L."/>
            <person name="Kruys A."/>
            <person name="Hutchinson M.I."/>
            <person name="Powell A.J."/>
            <person name="Barry K."/>
            <person name="Miller A.N."/>
            <person name="Grigoriev I.V."/>
            <person name="Debuchy R."/>
            <person name="Gladieux P."/>
            <person name="Hiltunen Thoren M."/>
            <person name="Johannesson H."/>
        </authorList>
    </citation>
    <scope>NUCLEOTIDE SEQUENCE</scope>
    <source>
        <strain evidence="3">CBS 990.96</strain>
    </source>
</reference>
<accession>A0AAN7BRP8</accession>
<dbReference type="EMBL" id="MU865321">
    <property type="protein sequence ID" value="KAK4228280.1"/>
    <property type="molecule type" value="Genomic_DNA"/>
</dbReference>
<gene>
    <name evidence="3" type="ORF">QBC38DRAFT_475755</name>
</gene>
<dbReference type="GO" id="GO:0005737">
    <property type="term" value="C:cytoplasm"/>
    <property type="evidence" value="ECO:0007669"/>
    <property type="project" value="TreeGrafter"/>
</dbReference>
<sequence length="249" mass="27389">MPPTRIPTPSDFVSISSTLPHKLHFPSPPESTTAILILFHGLGDSDVNFSAFARNLNLPNVLCITVRGINPVPPAFLGVEDGTPSNHFHWGDDIRLDSSTGELDLDPGYTKAARIIKKELIEGILENKCGWTKRDVLLVGFGQGGSLALGLARVEEEEEYKGGVSIGGGLPRSMMIDSKGKKKNKTRVLVLCGRESEVIDEDMEEFLGEEFEKVKVVRWKRAGDGMPGSMEEVRPMMEFLGERLRGGWL</sequence>
<dbReference type="PANTHER" id="PTHR10655">
    <property type="entry name" value="LYSOPHOSPHOLIPASE-RELATED"/>
    <property type="match status" value="1"/>
</dbReference>
<evidence type="ECO:0000259" key="2">
    <source>
        <dbReference type="Pfam" id="PF02230"/>
    </source>
</evidence>
<feature type="domain" description="Phospholipase/carboxylesterase/thioesterase" evidence="2">
    <location>
        <begin position="28"/>
        <end position="214"/>
    </location>
</feature>
<proteinExistence type="inferred from homology"/>
<dbReference type="Pfam" id="PF02230">
    <property type="entry name" value="Abhydrolase_2"/>
    <property type="match status" value="1"/>
</dbReference>
<keyword evidence="3" id="KW-0378">Hydrolase</keyword>
<comment type="similarity">
    <text evidence="1">Belongs to the AB hydrolase superfamily. AB hydrolase 2 family.</text>
</comment>
<keyword evidence="4" id="KW-1185">Reference proteome</keyword>
<dbReference type="Gene3D" id="3.40.50.1820">
    <property type="entry name" value="alpha/beta hydrolase"/>
    <property type="match status" value="1"/>
</dbReference>
<dbReference type="Proteomes" id="UP001301958">
    <property type="component" value="Unassembled WGS sequence"/>
</dbReference>
<evidence type="ECO:0000256" key="1">
    <source>
        <dbReference type="ARBA" id="ARBA00006499"/>
    </source>
</evidence>
<evidence type="ECO:0000313" key="4">
    <source>
        <dbReference type="Proteomes" id="UP001301958"/>
    </source>
</evidence>
<evidence type="ECO:0000313" key="3">
    <source>
        <dbReference type="EMBL" id="KAK4228280.1"/>
    </source>
</evidence>
<organism evidence="3 4">
    <name type="scientific">Podospora fimiseda</name>
    <dbReference type="NCBI Taxonomy" id="252190"/>
    <lineage>
        <taxon>Eukaryota</taxon>
        <taxon>Fungi</taxon>
        <taxon>Dikarya</taxon>
        <taxon>Ascomycota</taxon>
        <taxon>Pezizomycotina</taxon>
        <taxon>Sordariomycetes</taxon>
        <taxon>Sordariomycetidae</taxon>
        <taxon>Sordariales</taxon>
        <taxon>Podosporaceae</taxon>
        <taxon>Podospora</taxon>
    </lineage>
</organism>
<dbReference type="SUPFAM" id="SSF53474">
    <property type="entry name" value="alpha/beta-Hydrolases"/>
    <property type="match status" value="1"/>
</dbReference>
<dbReference type="AlphaFoldDB" id="A0AAN7BRP8"/>
<comment type="caution">
    <text evidence="3">The sequence shown here is derived from an EMBL/GenBank/DDBJ whole genome shotgun (WGS) entry which is preliminary data.</text>
</comment>
<dbReference type="GO" id="GO:0052689">
    <property type="term" value="F:carboxylic ester hydrolase activity"/>
    <property type="evidence" value="ECO:0007669"/>
    <property type="project" value="TreeGrafter"/>
</dbReference>
<protein>
    <submittedName>
        <fullName evidence="3">Alpha/Beta hydrolase protein</fullName>
    </submittedName>
</protein>
<dbReference type="GO" id="GO:0008474">
    <property type="term" value="F:palmitoyl-(protein) hydrolase activity"/>
    <property type="evidence" value="ECO:0007669"/>
    <property type="project" value="TreeGrafter"/>
</dbReference>
<reference evidence="3" key="2">
    <citation type="submission" date="2023-05" db="EMBL/GenBank/DDBJ databases">
        <authorList>
            <consortium name="Lawrence Berkeley National Laboratory"/>
            <person name="Steindorff A."/>
            <person name="Hensen N."/>
            <person name="Bonometti L."/>
            <person name="Westerberg I."/>
            <person name="Brannstrom I.O."/>
            <person name="Guillou S."/>
            <person name="Cros-Aarteil S."/>
            <person name="Calhoun S."/>
            <person name="Haridas S."/>
            <person name="Kuo A."/>
            <person name="Mondo S."/>
            <person name="Pangilinan J."/>
            <person name="Riley R."/>
            <person name="Labutti K."/>
            <person name="Andreopoulos B."/>
            <person name="Lipzen A."/>
            <person name="Chen C."/>
            <person name="Yanf M."/>
            <person name="Daum C."/>
            <person name="Ng V."/>
            <person name="Clum A."/>
            <person name="Ohm R."/>
            <person name="Martin F."/>
            <person name="Silar P."/>
            <person name="Natvig D."/>
            <person name="Lalanne C."/>
            <person name="Gautier V."/>
            <person name="Ament-Velasquez S.L."/>
            <person name="Kruys A."/>
            <person name="Hutchinson M.I."/>
            <person name="Powell A.J."/>
            <person name="Barry K."/>
            <person name="Miller A.N."/>
            <person name="Grigoriev I.V."/>
            <person name="Debuchy R."/>
            <person name="Gladieux P."/>
            <person name="Thoren M.H."/>
            <person name="Johannesson H."/>
        </authorList>
    </citation>
    <scope>NUCLEOTIDE SEQUENCE</scope>
    <source>
        <strain evidence="3">CBS 990.96</strain>
    </source>
</reference>